<dbReference type="Proteomes" id="UP001165121">
    <property type="component" value="Unassembled WGS sequence"/>
</dbReference>
<dbReference type="AlphaFoldDB" id="A0A9W6U282"/>
<comment type="caution">
    <text evidence="4">The sequence shown here is derived from an EMBL/GenBank/DDBJ whole genome shotgun (WGS) entry which is preliminary data.</text>
</comment>
<name>A0A9W6U282_9STRA</name>
<keyword evidence="1" id="KW-0238">DNA-binding</keyword>
<organism evidence="4 5">
    <name type="scientific">Phytophthora fragariaefolia</name>
    <dbReference type="NCBI Taxonomy" id="1490495"/>
    <lineage>
        <taxon>Eukaryota</taxon>
        <taxon>Sar</taxon>
        <taxon>Stramenopiles</taxon>
        <taxon>Oomycota</taxon>
        <taxon>Peronosporomycetes</taxon>
        <taxon>Peronosporales</taxon>
        <taxon>Peronosporaceae</taxon>
        <taxon>Phytophthora</taxon>
    </lineage>
</organism>
<accession>A0A9W6U282</accession>
<dbReference type="OrthoDB" id="4327074at2759"/>
<reference evidence="4" key="1">
    <citation type="submission" date="2023-04" db="EMBL/GenBank/DDBJ databases">
        <title>Phytophthora fragariaefolia NBRC 109709.</title>
        <authorList>
            <person name="Ichikawa N."/>
            <person name="Sato H."/>
            <person name="Tonouchi N."/>
        </authorList>
    </citation>
    <scope>NUCLEOTIDE SEQUENCE</scope>
    <source>
        <strain evidence="4">NBRC 109709</strain>
    </source>
</reference>
<dbReference type="Gene3D" id="1.10.10.60">
    <property type="entry name" value="Homeodomain-like"/>
    <property type="match status" value="1"/>
</dbReference>
<keyword evidence="5" id="KW-1185">Reference proteome</keyword>
<gene>
    <name evidence="4" type="ORF">Pfra01_000396300</name>
</gene>
<dbReference type="SMART" id="SM00674">
    <property type="entry name" value="CENPB"/>
    <property type="match status" value="1"/>
</dbReference>
<feature type="domain" description="HTH CENPB-type" evidence="3">
    <location>
        <begin position="154"/>
        <end position="223"/>
    </location>
</feature>
<feature type="region of interest" description="Disordered" evidence="2">
    <location>
        <begin position="85"/>
        <end position="107"/>
    </location>
</feature>
<dbReference type="Pfam" id="PF03221">
    <property type="entry name" value="HTH_Tnp_Tc5"/>
    <property type="match status" value="1"/>
</dbReference>
<dbReference type="EMBL" id="BSXT01000312">
    <property type="protein sequence ID" value="GMF24093.1"/>
    <property type="molecule type" value="Genomic_DNA"/>
</dbReference>
<proteinExistence type="predicted"/>
<dbReference type="InterPro" id="IPR006600">
    <property type="entry name" value="HTH_CenpB_DNA-bd_dom"/>
</dbReference>
<evidence type="ECO:0000259" key="3">
    <source>
        <dbReference type="PROSITE" id="PS51253"/>
    </source>
</evidence>
<evidence type="ECO:0000256" key="2">
    <source>
        <dbReference type="SAM" id="MobiDB-lite"/>
    </source>
</evidence>
<evidence type="ECO:0000313" key="4">
    <source>
        <dbReference type="EMBL" id="GMF24093.1"/>
    </source>
</evidence>
<dbReference type="SUPFAM" id="SSF46689">
    <property type="entry name" value="Homeodomain-like"/>
    <property type="match status" value="2"/>
</dbReference>
<dbReference type="GO" id="GO:0003677">
    <property type="term" value="F:DNA binding"/>
    <property type="evidence" value="ECO:0007669"/>
    <property type="project" value="UniProtKB-KW"/>
</dbReference>
<protein>
    <submittedName>
        <fullName evidence="4">Unnamed protein product</fullName>
    </submittedName>
</protein>
<dbReference type="InterPro" id="IPR009057">
    <property type="entry name" value="Homeodomain-like_sf"/>
</dbReference>
<evidence type="ECO:0000256" key="1">
    <source>
        <dbReference type="ARBA" id="ARBA00023125"/>
    </source>
</evidence>
<evidence type="ECO:0000313" key="5">
    <source>
        <dbReference type="Proteomes" id="UP001165121"/>
    </source>
</evidence>
<dbReference type="PROSITE" id="PS51253">
    <property type="entry name" value="HTH_CENPB"/>
    <property type="match status" value="1"/>
</dbReference>
<sequence>MSNQRDLYSITQHRVRNRVNKMFFFAATKANGQSDAHCQFDGQTSFYQSSRCIHFTNDLNCQKGDSWIQGENLKHLIFAHSARVATSKSKAPPPRVKGDGATPRKYSDDELEAAVQAVLAGSRMTTVRDDTGIPYNTLKKYVSDARKGVKREKKRPGPKPLLPKEAEENLREWVLGRQHTGHPVVRQELLEKAQQIAHLVSGLTVGEGWLRRFMERHPSLALRASQSVSNLP</sequence>